<accession>A0ACC2B8X7</accession>
<evidence type="ECO:0000313" key="1">
    <source>
        <dbReference type="EMBL" id="KAJ7525887.1"/>
    </source>
</evidence>
<keyword evidence="2" id="KW-1185">Reference proteome</keyword>
<proteinExistence type="predicted"/>
<name>A0ACC2B8X7_DIPCM</name>
<gene>
    <name evidence="1" type="ORF">O6H91_17G072000</name>
</gene>
<comment type="caution">
    <text evidence="1">The sequence shown here is derived from an EMBL/GenBank/DDBJ whole genome shotgun (WGS) entry which is preliminary data.</text>
</comment>
<reference evidence="2" key="1">
    <citation type="journal article" date="2024" name="Proc. Natl. Acad. Sci. U.S.A.">
        <title>Extraordinary preservation of gene collinearity over three hundred million years revealed in homosporous lycophytes.</title>
        <authorList>
            <person name="Li C."/>
            <person name="Wickell D."/>
            <person name="Kuo L.Y."/>
            <person name="Chen X."/>
            <person name="Nie B."/>
            <person name="Liao X."/>
            <person name="Peng D."/>
            <person name="Ji J."/>
            <person name="Jenkins J."/>
            <person name="Williams M."/>
            <person name="Shu S."/>
            <person name="Plott C."/>
            <person name="Barry K."/>
            <person name="Rajasekar S."/>
            <person name="Grimwood J."/>
            <person name="Han X."/>
            <person name="Sun S."/>
            <person name="Hou Z."/>
            <person name="He W."/>
            <person name="Dai G."/>
            <person name="Sun C."/>
            <person name="Schmutz J."/>
            <person name="Leebens-Mack J.H."/>
            <person name="Li F.W."/>
            <person name="Wang L."/>
        </authorList>
    </citation>
    <scope>NUCLEOTIDE SEQUENCE [LARGE SCALE GENOMIC DNA]</scope>
    <source>
        <strain evidence="2">cv. PW_Plant_1</strain>
    </source>
</reference>
<protein>
    <submittedName>
        <fullName evidence="1">Uncharacterized protein</fullName>
    </submittedName>
</protein>
<evidence type="ECO:0000313" key="2">
    <source>
        <dbReference type="Proteomes" id="UP001162992"/>
    </source>
</evidence>
<dbReference type="EMBL" id="CM055108">
    <property type="protein sequence ID" value="KAJ7525887.1"/>
    <property type="molecule type" value="Genomic_DNA"/>
</dbReference>
<organism evidence="1 2">
    <name type="scientific">Diphasiastrum complanatum</name>
    <name type="common">Issler's clubmoss</name>
    <name type="synonym">Lycopodium complanatum</name>
    <dbReference type="NCBI Taxonomy" id="34168"/>
    <lineage>
        <taxon>Eukaryota</taxon>
        <taxon>Viridiplantae</taxon>
        <taxon>Streptophyta</taxon>
        <taxon>Embryophyta</taxon>
        <taxon>Tracheophyta</taxon>
        <taxon>Lycopodiopsida</taxon>
        <taxon>Lycopodiales</taxon>
        <taxon>Lycopodiaceae</taxon>
        <taxon>Lycopodioideae</taxon>
        <taxon>Diphasiastrum</taxon>
    </lineage>
</organism>
<dbReference type="Proteomes" id="UP001162992">
    <property type="component" value="Chromosome 17"/>
</dbReference>
<sequence>MNKMENYHIPTTPSSSKLRMAMAISTSTSFLAVPRASANECMQNDGEACCSAESEASLGDNSSTQIDQDNVSLRKSQMICSGRQKREPIISYSPSHASTYNKITHQASGLSITDPEERTTGDQRGALTCVCEAFFSAPCRAEVEEFFAEAEQYEQKLPTARYNFDFQNDVPLQGRYEWISLNQC</sequence>